<dbReference type="EMBL" id="FODH01000001">
    <property type="protein sequence ID" value="SEN42516.1"/>
    <property type="molecule type" value="Genomic_DNA"/>
</dbReference>
<dbReference type="Pfam" id="PF00149">
    <property type="entry name" value="Metallophos"/>
    <property type="match status" value="1"/>
</dbReference>
<evidence type="ECO:0000313" key="4">
    <source>
        <dbReference type="Proteomes" id="UP000198809"/>
    </source>
</evidence>
<dbReference type="EMBL" id="CP076607">
    <property type="protein sequence ID" value="QWU14200.1"/>
    <property type="molecule type" value="Genomic_DNA"/>
</dbReference>
<sequence length="189" mass="22194">MPQVWLTSDSHFHHKNILHLAQRPFESIEDMNEQFIFNWNDKVQRNDIVYHLGDFVFGGTTKWEDIISRLNGCIHLVLGNHDDQKVVKRLSHYFESVENMIVKKIDKQHLFLFHYPIEIGLTPNAYSIHGHIHERPSRLVNQINVGVDSDFIREKVGFGSLIPEEMILDELKIRKEMVLELRASGREEV</sequence>
<reference evidence="3 4" key="1">
    <citation type="submission" date="2016-10" db="EMBL/GenBank/DDBJ databases">
        <authorList>
            <person name="de Groot N.N."/>
        </authorList>
    </citation>
    <scope>NUCLEOTIDE SEQUENCE [LARGE SCALE GENOMIC DNA]</scope>
    <source>
        <strain evidence="3 4">CGMCC 1.10238</strain>
    </source>
</reference>
<proteinExistence type="predicted"/>
<evidence type="ECO:0000313" key="2">
    <source>
        <dbReference type="EMBL" id="QWU14200.1"/>
    </source>
</evidence>
<dbReference type="InterPro" id="IPR004843">
    <property type="entry name" value="Calcineurin-like_PHP"/>
</dbReference>
<dbReference type="OrthoDB" id="5380073at2"/>
<feature type="domain" description="Calcineurin-like phosphoesterase" evidence="1">
    <location>
        <begin position="4"/>
        <end position="133"/>
    </location>
</feature>
<keyword evidence="5" id="KW-1185">Reference proteome</keyword>
<reference evidence="2 5" key="2">
    <citation type="submission" date="2021-06" db="EMBL/GenBank/DDBJ databases">
        <title>Whole genome sequence of Paenibacillus sophorae DSM23020 for comparative genomics.</title>
        <authorList>
            <person name="Kim M.-J."/>
            <person name="Lee G."/>
            <person name="Shin J.-H."/>
        </authorList>
    </citation>
    <scope>NUCLEOTIDE SEQUENCE [LARGE SCALE GENOMIC DNA]</scope>
    <source>
        <strain evidence="2 5">DSM 23020</strain>
    </source>
</reference>
<dbReference type="Gene3D" id="3.60.21.10">
    <property type="match status" value="1"/>
</dbReference>
<dbReference type="GO" id="GO:0016787">
    <property type="term" value="F:hydrolase activity"/>
    <property type="evidence" value="ECO:0007669"/>
    <property type="project" value="InterPro"/>
</dbReference>
<dbReference type="STRING" id="1333845.SAMN04487895_101489"/>
<evidence type="ECO:0000313" key="3">
    <source>
        <dbReference type="EMBL" id="SEN42516.1"/>
    </source>
</evidence>
<dbReference type="InterPro" id="IPR029052">
    <property type="entry name" value="Metallo-depent_PP-like"/>
</dbReference>
<dbReference type="AlphaFoldDB" id="A0A1H8GEP8"/>
<dbReference type="Proteomes" id="UP000198809">
    <property type="component" value="Unassembled WGS sequence"/>
</dbReference>
<dbReference type="RefSeq" id="WP_051499282.1">
    <property type="nucleotide sequence ID" value="NZ_CP076607.1"/>
</dbReference>
<organism evidence="3 4">
    <name type="scientific">Paenibacillus sophorae</name>
    <dbReference type="NCBI Taxonomy" id="1333845"/>
    <lineage>
        <taxon>Bacteria</taxon>
        <taxon>Bacillati</taxon>
        <taxon>Bacillota</taxon>
        <taxon>Bacilli</taxon>
        <taxon>Bacillales</taxon>
        <taxon>Paenibacillaceae</taxon>
        <taxon>Paenibacillus</taxon>
    </lineage>
</organism>
<protein>
    <submittedName>
        <fullName evidence="3">Calcineurin-like phosphoesterase superfamily protein</fullName>
    </submittedName>
    <submittedName>
        <fullName evidence="2">Metallophosphoesterase</fullName>
    </submittedName>
</protein>
<accession>A0A1H8GEP8</accession>
<dbReference type="Proteomes" id="UP000683429">
    <property type="component" value="Chromosome"/>
</dbReference>
<evidence type="ECO:0000313" key="5">
    <source>
        <dbReference type="Proteomes" id="UP000683429"/>
    </source>
</evidence>
<name>A0A1H8GEP8_9BACL</name>
<dbReference type="SUPFAM" id="SSF56300">
    <property type="entry name" value="Metallo-dependent phosphatases"/>
    <property type="match status" value="1"/>
</dbReference>
<evidence type="ECO:0000259" key="1">
    <source>
        <dbReference type="Pfam" id="PF00149"/>
    </source>
</evidence>
<gene>
    <name evidence="2" type="ORF">KP014_20015</name>
    <name evidence="3" type="ORF">SAMN04487895_101489</name>
</gene>